<protein>
    <recommendedName>
        <fullName evidence="7">Phospholipase A2</fullName>
        <ecNumber evidence="7">3.1.1.4</ecNumber>
    </recommendedName>
</protein>
<dbReference type="InterPro" id="IPR016090">
    <property type="entry name" value="PLA2-like_dom"/>
</dbReference>
<sequence>MHEFCSIKNKASAISFALGQLTVEYVLRRTHHLSNPTSPASISARFYGAVYVTTRGITHTLIWNYDGNNAMDKNQDLLLPDDLKNIYRIHFLLKTKSEDIDFADSLNKYGCWCSQNGTSNPVDELDKCCLEHQMCLTKIVLNGCPVSSSYYSYQQCFGSIFKCTDRDQCKHKFCMCDIEAADCLSNRELYYNQRWKDGNKAYCIKI</sequence>
<accession>A0A6J8DDW8</accession>
<feature type="disulfide bond" evidence="5">
    <location>
        <begin position="128"/>
        <end position="183"/>
    </location>
</feature>
<evidence type="ECO:0000256" key="4">
    <source>
        <dbReference type="PIRSR" id="PIRSR601211-1"/>
    </source>
</evidence>
<dbReference type="GO" id="GO:0050482">
    <property type="term" value="P:arachidonate secretion"/>
    <property type="evidence" value="ECO:0007669"/>
    <property type="project" value="InterPro"/>
</dbReference>
<comment type="subcellular location">
    <subcellularLocation>
        <location evidence="1 7">Secreted</location>
    </subcellularLocation>
</comment>
<dbReference type="InterPro" id="IPR033113">
    <property type="entry name" value="PLA2_histidine"/>
</dbReference>
<dbReference type="GO" id="GO:0005576">
    <property type="term" value="C:extracellular region"/>
    <property type="evidence" value="ECO:0007669"/>
    <property type="project" value="UniProtKB-SubCell"/>
</dbReference>
<dbReference type="EMBL" id="CACVKT020007176">
    <property type="protein sequence ID" value="CAC5406139.1"/>
    <property type="molecule type" value="Genomic_DNA"/>
</dbReference>
<dbReference type="GO" id="GO:0005509">
    <property type="term" value="F:calcium ion binding"/>
    <property type="evidence" value="ECO:0007669"/>
    <property type="project" value="InterPro"/>
</dbReference>
<gene>
    <name evidence="9" type="ORF">MCOR_39748</name>
</gene>
<evidence type="ECO:0000256" key="2">
    <source>
        <dbReference type="ARBA" id="ARBA00022525"/>
    </source>
</evidence>
<dbReference type="GO" id="GO:0047498">
    <property type="term" value="F:calcium-dependent phospholipase A2 activity"/>
    <property type="evidence" value="ECO:0007669"/>
    <property type="project" value="TreeGrafter"/>
</dbReference>
<dbReference type="PRINTS" id="PR00389">
    <property type="entry name" value="PHPHLIPASEA2"/>
</dbReference>
<evidence type="ECO:0000256" key="7">
    <source>
        <dbReference type="RuleBase" id="RU361236"/>
    </source>
</evidence>
<feature type="active site" evidence="4">
    <location>
        <position position="177"/>
    </location>
</feature>
<dbReference type="GO" id="GO:0016042">
    <property type="term" value="P:lipid catabolic process"/>
    <property type="evidence" value="ECO:0007669"/>
    <property type="project" value="InterPro"/>
</dbReference>
<evidence type="ECO:0000313" key="10">
    <source>
        <dbReference type="Proteomes" id="UP000507470"/>
    </source>
</evidence>
<dbReference type="AlphaFoldDB" id="A0A6J8DDW8"/>
<dbReference type="GO" id="GO:0005543">
    <property type="term" value="F:phospholipid binding"/>
    <property type="evidence" value="ECO:0007669"/>
    <property type="project" value="TreeGrafter"/>
</dbReference>
<feature type="domain" description="Phospholipase A2-like central" evidence="8">
    <location>
        <begin position="85"/>
        <end position="204"/>
    </location>
</feature>
<evidence type="ECO:0000256" key="6">
    <source>
        <dbReference type="RuleBase" id="RU003654"/>
    </source>
</evidence>
<evidence type="ECO:0000313" key="9">
    <source>
        <dbReference type="EMBL" id="CAC5406139.1"/>
    </source>
</evidence>
<dbReference type="SUPFAM" id="SSF48619">
    <property type="entry name" value="Phospholipase A2, PLA2"/>
    <property type="match status" value="1"/>
</dbReference>
<evidence type="ECO:0000256" key="1">
    <source>
        <dbReference type="ARBA" id="ARBA00004613"/>
    </source>
</evidence>
<dbReference type="InterPro" id="IPR001211">
    <property type="entry name" value="PLA2"/>
</dbReference>
<comment type="catalytic activity">
    <reaction evidence="7">
        <text>a 1,2-diacyl-sn-glycero-3-phosphocholine + H2O = a 1-acyl-sn-glycero-3-phosphocholine + a fatty acid + H(+)</text>
        <dbReference type="Rhea" id="RHEA:15801"/>
        <dbReference type="ChEBI" id="CHEBI:15377"/>
        <dbReference type="ChEBI" id="CHEBI:15378"/>
        <dbReference type="ChEBI" id="CHEBI:28868"/>
        <dbReference type="ChEBI" id="CHEBI:57643"/>
        <dbReference type="ChEBI" id="CHEBI:58168"/>
        <dbReference type="EC" id="3.1.1.4"/>
    </reaction>
</comment>
<keyword evidence="3 5" id="KW-1015">Disulfide bond</keyword>
<organism evidence="9 10">
    <name type="scientific">Mytilus coruscus</name>
    <name type="common">Sea mussel</name>
    <dbReference type="NCBI Taxonomy" id="42192"/>
    <lineage>
        <taxon>Eukaryota</taxon>
        <taxon>Metazoa</taxon>
        <taxon>Spiralia</taxon>
        <taxon>Lophotrochozoa</taxon>
        <taxon>Mollusca</taxon>
        <taxon>Bivalvia</taxon>
        <taxon>Autobranchia</taxon>
        <taxon>Pteriomorphia</taxon>
        <taxon>Mytilida</taxon>
        <taxon>Mytiloidea</taxon>
        <taxon>Mytilidae</taxon>
        <taxon>Mytilinae</taxon>
        <taxon>Mytilus</taxon>
    </lineage>
</organism>
<feature type="disulfide bond" evidence="5">
    <location>
        <begin position="144"/>
        <end position="169"/>
    </location>
</feature>
<dbReference type="GO" id="GO:0006644">
    <property type="term" value="P:phospholipid metabolic process"/>
    <property type="evidence" value="ECO:0007669"/>
    <property type="project" value="InterPro"/>
</dbReference>
<dbReference type="Pfam" id="PF00068">
    <property type="entry name" value="Phospholip_A2_1"/>
    <property type="match status" value="1"/>
</dbReference>
<dbReference type="EC" id="3.1.1.4" evidence="7"/>
<dbReference type="PANTHER" id="PTHR11716">
    <property type="entry name" value="PHOSPHOLIPASE A2 FAMILY MEMBER"/>
    <property type="match status" value="1"/>
</dbReference>
<proteinExistence type="inferred from homology"/>
<dbReference type="PANTHER" id="PTHR11716:SF51">
    <property type="entry name" value="PHOSPHOLIPASE A2"/>
    <property type="match status" value="1"/>
</dbReference>
<feature type="active site" evidence="4">
    <location>
        <position position="132"/>
    </location>
</feature>
<dbReference type="InterPro" id="IPR036444">
    <property type="entry name" value="PLipase_A2_dom_sf"/>
</dbReference>
<dbReference type="Proteomes" id="UP000507470">
    <property type="component" value="Unassembled WGS sequence"/>
</dbReference>
<comment type="similarity">
    <text evidence="6">Belongs to the phospholipase A2 family.</text>
</comment>
<feature type="disulfide bond" evidence="5">
    <location>
        <begin position="113"/>
        <end position="129"/>
    </location>
</feature>
<reference evidence="9 10" key="1">
    <citation type="submission" date="2020-06" db="EMBL/GenBank/DDBJ databases">
        <authorList>
            <person name="Li R."/>
            <person name="Bekaert M."/>
        </authorList>
    </citation>
    <scope>NUCLEOTIDE SEQUENCE [LARGE SCALE GENOMIC DNA]</scope>
    <source>
        <strain evidence="10">wild</strain>
    </source>
</reference>
<dbReference type="Gene3D" id="1.20.90.10">
    <property type="entry name" value="Phospholipase A2 domain"/>
    <property type="match status" value="1"/>
</dbReference>
<evidence type="ECO:0000256" key="3">
    <source>
        <dbReference type="ARBA" id="ARBA00023157"/>
    </source>
</evidence>
<feature type="disulfide bond" evidence="5">
    <location>
        <begin position="135"/>
        <end position="176"/>
    </location>
</feature>
<keyword evidence="2 7" id="KW-0964">Secreted</keyword>
<comment type="cofactor">
    <cofactor evidence="7">
        <name>Ca(2+)</name>
        <dbReference type="ChEBI" id="CHEBI:29108"/>
    </cofactor>
</comment>
<evidence type="ECO:0000256" key="5">
    <source>
        <dbReference type="PIRSR" id="PIRSR601211-3"/>
    </source>
</evidence>
<evidence type="ECO:0000259" key="8">
    <source>
        <dbReference type="SMART" id="SM00085"/>
    </source>
</evidence>
<keyword evidence="7" id="KW-0443">Lipid metabolism</keyword>
<keyword evidence="7 9" id="KW-0378">Hydrolase</keyword>
<dbReference type="OrthoDB" id="6065025at2759"/>
<dbReference type="PROSITE" id="PS00118">
    <property type="entry name" value="PA2_HIS"/>
    <property type="match status" value="1"/>
</dbReference>
<keyword evidence="7" id="KW-0106">Calcium</keyword>
<name>A0A6J8DDW8_MYTCO</name>
<keyword evidence="10" id="KW-1185">Reference proteome</keyword>
<feature type="disulfide bond" evidence="5">
    <location>
        <begin position="163"/>
        <end position="174"/>
    </location>
</feature>
<dbReference type="SMART" id="SM00085">
    <property type="entry name" value="PA2c"/>
    <property type="match status" value="1"/>
</dbReference>